<organism evidence="2 3">
    <name type="scientific">Pseudolycoriella hygida</name>
    <dbReference type="NCBI Taxonomy" id="35572"/>
    <lineage>
        <taxon>Eukaryota</taxon>
        <taxon>Metazoa</taxon>
        <taxon>Ecdysozoa</taxon>
        <taxon>Arthropoda</taxon>
        <taxon>Hexapoda</taxon>
        <taxon>Insecta</taxon>
        <taxon>Pterygota</taxon>
        <taxon>Neoptera</taxon>
        <taxon>Endopterygota</taxon>
        <taxon>Diptera</taxon>
        <taxon>Nematocera</taxon>
        <taxon>Sciaroidea</taxon>
        <taxon>Sciaridae</taxon>
        <taxon>Pseudolycoriella</taxon>
    </lineage>
</organism>
<evidence type="ECO:0000313" key="3">
    <source>
        <dbReference type="Proteomes" id="UP001151699"/>
    </source>
</evidence>
<evidence type="ECO:0000313" key="2">
    <source>
        <dbReference type="EMBL" id="KAJ6645251.1"/>
    </source>
</evidence>
<proteinExistence type="predicted"/>
<dbReference type="EMBL" id="WJQU01000001">
    <property type="protein sequence ID" value="KAJ6645251.1"/>
    <property type="molecule type" value="Genomic_DNA"/>
</dbReference>
<gene>
    <name evidence="2" type="ORF">Bhyg_00455</name>
</gene>
<name>A0A9Q0N7J2_9DIPT</name>
<feature type="chain" id="PRO_5040179357" evidence="1">
    <location>
        <begin position="19"/>
        <end position="137"/>
    </location>
</feature>
<dbReference type="OrthoDB" id="8248646at2759"/>
<keyword evidence="3" id="KW-1185">Reference proteome</keyword>
<reference evidence="2" key="1">
    <citation type="submission" date="2022-07" db="EMBL/GenBank/DDBJ databases">
        <authorList>
            <person name="Trinca V."/>
            <person name="Uliana J.V.C."/>
            <person name="Torres T.T."/>
            <person name="Ward R.J."/>
            <person name="Monesi N."/>
        </authorList>
    </citation>
    <scope>NUCLEOTIDE SEQUENCE</scope>
    <source>
        <strain evidence="2">HSMRA1968</strain>
        <tissue evidence="2">Whole embryos</tissue>
    </source>
</reference>
<evidence type="ECO:0000256" key="1">
    <source>
        <dbReference type="SAM" id="SignalP"/>
    </source>
</evidence>
<feature type="signal peptide" evidence="1">
    <location>
        <begin position="1"/>
        <end position="18"/>
    </location>
</feature>
<protein>
    <submittedName>
        <fullName evidence="2">Uncharacterized protein</fullName>
    </submittedName>
</protein>
<dbReference type="Proteomes" id="UP001151699">
    <property type="component" value="Chromosome A"/>
</dbReference>
<sequence>MKIALSLVVILCLGFVEFSHQAKSATAMTIAESTAFCEREVPNYCIQTTCPLFCNSLRTKRQRDLCNSGCTKTNRCQNRPIGLTEADRTNVALDAQNREQLLACIAEKRDPSGNTTGRRTTPWKEIRTPAFLKATRP</sequence>
<accession>A0A9Q0N7J2</accession>
<keyword evidence="1" id="KW-0732">Signal</keyword>
<comment type="caution">
    <text evidence="2">The sequence shown here is derived from an EMBL/GenBank/DDBJ whole genome shotgun (WGS) entry which is preliminary data.</text>
</comment>
<dbReference type="AlphaFoldDB" id="A0A9Q0N7J2"/>